<sequence>MLRPRRRPSYTFNPSSSQSFSALLLFLLLAPTSFITPAHAVTVWYQDGQHPLQATTTSSAGAANYTGAAAYNPTTLNPPAPPGAAAFPTTFVLGMAGNTPPGASITQMGGFFGFSVEMSVANQVLGKNSSFLQVPFLNLMANIQQRAGRVVVRVGGNTQETAVLVDSTPDGRILEKDMRGISNPTQTPPLIFTPELLHMLRAISSLVNVRWHLGVPFNDTQNFRLGIVEQGQQILGDYLIGLQVGNEPDLYVDHGHRPQGYGPYDYYGEFGLLVEALSGNSNVPNKNILIGPNVNSGNWSPEQVWNTGFVDTFSSNLGYLAVEHYPTDNCFAQFGVGTPRDPQTMFPTFLNHTAGQNIVAPYLNSTAYAQSKGKRLLMFETNSASCGGFVGISDSFGAALWALDYAMQLAYANFSGAYFHVGGQNVYYNPFTSPPTNQSTFRQWTVGPVYYSALVMAEAIGASNNSQVLDLAANNNNIFSPAYAIYEGGNLARVLLFNYVSDPTGASDISVALSLASGGSMPGQIQVKHLLAKSVSQKGNFTWAGQTFGANFESDGRLQGGESIQTVPCTAGTCTVRVHAPGAALVFLSSAGSMDTAGGPTQTFPTTARTKTKNTLTMDPRVLATSNGHGGPSEVHPLGSTSEGRQVLVNGAVGRWGGILTPLPETLGVCIAFLGMVVGVVVLAIGV</sequence>
<dbReference type="EMBL" id="JAACJJ010000002">
    <property type="protein sequence ID" value="KAF5329457.1"/>
    <property type="molecule type" value="Genomic_DNA"/>
</dbReference>
<feature type="transmembrane region" description="Helical" evidence="1">
    <location>
        <begin position="666"/>
        <end position="686"/>
    </location>
</feature>
<evidence type="ECO:0000256" key="2">
    <source>
        <dbReference type="SAM" id="SignalP"/>
    </source>
</evidence>
<dbReference type="InterPro" id="IPR052974">
    <property type="entry name" value="GH79_Enzymes"/>
</dbReference>
<keyword evidence="1" id="KW-0812">Transmembrane</keyword>
<keyword evidence="1" id="KW-1133">Transmembrane helix</keyword>
<organism evidence="4 5">
    <name type="scientific">Psilocybe cf. subviscida</name>
    <dbReference type="NCBI Taxonomy" id="2480587"/>
    <lineage>
        <taxon>Eukaryota</taxon>
        <taxon>Fungi</taxon>
        <taxon>Dikarya</taxon>
        <taxon>Basidiomycota</taxon>
        <taxon>Agaricomycotina</taxon>
        <taxon>Agaricomycetes</taxon>
        <taxon>Agaricomycetidae</taxon>
        <taxon>Agaricales</taxon>
        <taxon>Agaricineae</taxon>
        <taxon>Strophariaceae</taxon>
        <taxon>Psilocybe</taxon>
    </lineage>
</organism>
<feature type="signal peptide" evidence="2">
    <location>
        <begin position="1"/>
        <end position="40"/>
    </location>
</feature>
<dbReference type="Proteomes" id="UP000567179">
    <property type="component" value="Unassembled WGS sequence"/>
</dbReference>
<dbReference type="Gene3D" id="3.20.20.80">
    <property type="entry name" value="Glycosidases"/>
    <property type="match status" value="1"/>
</dbReference>
<dbReference type="AlphaFoldDB" id="A0A8H5FAG4"/>
<feature type="chain" id="PRO_5034820698" description="Beta-glucuronidase C-terminal domain-containing protein" evidence="2">
    <location>
        <begin position="41"/>
        <end position="687"/>
    </location>
</feature>
<evidence type="ECO:0000259" key="3">
    <source>
        <dbReference type="Pfam" id="PF16862"/>
    </source>
</evidence>
<dbReference type="OrthoDB" id="2796951at2759"/>
<dbReference type="SUPFAM" id="SSF51445">
    <property type="entry name" value="(Trans)glycosidases"/>
    <property type="match status" value="1"/>
</dbReference>
<evidence type="ECO:0000313" key="4">
    <source>
        <dbReference type="EMBL" id="KAF5329457.1"/>
    </source>
</evidence>
<dbReference type="PANTHER" id="PTHR36183:SF2">
    <property type="entry name" value="BETA-GLUCURONIDASE C-TERMINAL DOMAIN-CONTAINING PROTEIN"/>
    <property type="match status" value="1"/>
</dbReference>
<dbReference type="InterPro" id="IPR031728">
    <property type="entry name" value="GlcAase_C"/>
</dbReference>
<feature type="domain" description="Beta-glucuronidase C-terminal" evidence="3">
    <location>
        <begin position="482"/>
        <end position="585"/>
    </location>
</feature>
<protein>
    <recommendedName>
        <fullName evidence="3">Beta-glucuronidase C-terminal domain-containing protein</fullName>
    </recommendedName>
</protein>
<proteinExistence type="predicted"/>
<gene>
    <name evidence="4" type="ORF">D9619_009103</name>
</gene>
<comment type="caution">
    <text evidence="4">The sequence shown here is derived from an EMBL/GenBank/DDBJ whole genome shotgun (WGS) entry which is preliminary data.</text>
</comment>
<name>A0A8H5FAG4_9AGAR</name>
<evidence type="ECO:0000256" key="1">
    <source>
        <dbReference type="SAM" id="Phobius"/>
    </source>
</evidence>
<accession>A0A8H5FAG4</accession>
<keyword evidence="5" id="KW-1185">Reference proteome</keyword>
<evidence type="ECO:0000313" key="5">
    <source>
        <dbReference type="Proteomes" id="UP000567179"/>
    </source>
</evidence>
<dbReference type="InterPro" id="IPR017853">
    <property type="entry name" value="GH"/>
</dbReference>
<dbReference type="Pfam" id="PF16862">
    <property type="entry name" value="Glyco_hydro_79C"/>
    <property type="match status" value="1"/>
</dbReference>
<dbReference type="PANTHER" id="PTHR36183">
    <property type="entry name" value="BETA-GLUCURONIDASE"/>
    <property type="match status" value="1"/>
</dbReference>
<reference evidence="4 5" key="1">
    <citation type="journal article" date="2020" name="ISME J.">
        <title>Uncovering the hidden diversity of litter-decomposition mechanisms in mushroom-forming fungi.</title>
        <authorList>
            <person name="Floudas D."/>
            <person name="Bentzer J."/>
            <person name="Ahren D."/>
            <person name="Johansson T."/>
            <person name="Persson P."/>
            <person name="Tunlid A."/>
        </authorList>
    </citation>
    <scope>NUCLEOTIDE SEQUENCE [LARGE SCALE GENOMIC DNA]</scope>
    <source>
        <strain evidence="4 5">CBS 101986</strain>
    </source>
</reference>
<keyword evidence="2" id="KW-0732">Signal</keyword>
<keyword evidence="1" id="KW-0472">Membrane</keyword>